<dbReference type="PANTHER" id="PTHR31414">
    <property type="entry name" value="TRANSMEMBRANE PROTEIN DDB_G0292058"/>
    <property type="match status" value="1"/>
</dbReference>
<feature type="transmembrane region" description="Helical" evidence="2">
    <location>
        <begin position="112"/>
        <end position="140"/>
    </location>
</feature>
<evidence type="ECO:0000256" key="1">
    <source>
        <dbReference type="SAM" id="MobiDB-lite"/>
    </source>
</evidence>
<feature type="transmembrane region" description="Helical" evidence="2">
    <location>
        <begin position="299"/>
        <end position="323"/>
    </location>
</feature>
<feature type="transmembrane region" description="Helical" evidence="2">
    <location>
        <begin position="271"/>
        <end position="293"/>
    </location>
</feature>
<sequence length="576" mass="63626">MYYAVSVPGFSLPMKGFPASFLLLFLVGFTTFSWVLALPQDVVPKDSGNFFLGQQNLGPWKNEILETAEGPGSANNNSQNPLVLAANRTKRPDILHGFRVYEGGWDIANPNYWASVGFTGATGFILSIFWFISFGISLLIHRCCGWKLNLKGEESKTSQWICLALLVVFTSAAAIGCILLCIGQNNFYNEGLHTLKYVVNQSDYTVHTLKNVTEYLSLAKTISVAQVFLPSDVMNDIDELNVDLNTAADTVADKTSVNSRKIRKVFTAMRSALITVAALMLLLALIGLFLSFFGYQHAIYVLIISGWLLVTFTFVLCGLFVILDNAVSDTCMAMEEWVDNPHAETALSNILPCVDHKTTNQTLIQSKKIVNDIVSVVDQFVYNFANANPPPGSPNYCNQSGPSMPALCYPYNSQLEESRCGDNDVTIENASTVWQKFVCQVSESGLCITVGRVSPNIHSQMVAAVNESYALQHYTPPLLSFQNCNFVRETFHNITTAYCPHLHRHLKIVNVGLAMISVGILLCLLLWILYANHPQREDVSAKLSFSINRRRNGNQNTNNNSSGNDESTTSSIRSGV</sequence>
<reference evidence="3 4" key="1">
    <citation type="submission" date="2024-03" db="EMBL/GenBank/DDBJ databases">
        <authorList>
            <person name="Gkanogiannis A."/>
            <person name="Becerra Lopez-Lavalle L."/>
        </authorList>
    </citation>
    <scope>NUCLEOTIDE SEQUENCE [LARGE SCALE GENOMIC DNA]</scope>
</reference>
<evidence type="ECO:0000313" key="4">
    <source>
        <dbReference type="Proteomes" id="UP001642487"/>
    </source>
</evidence>
<accession>A0ABP0YBG8</accession>
<protein>
    <submittedName>
        <fullName evidence="3">Uncharacterized protein</fullName>
    </submittedName>
</protein>
<keyword evidence="2" id="KW-0812">Transmembrane</keyword>
<keyword evidence="4" id="KW-1185">Reference proteome</keyword>
<feature type="transmembrane region" description="Helical" evidence="2">
    <location>
        <begin position="508"/>
        <end position="530"/>
    </location>
</feature>
<evidence type="ECO:0000313" key="3">
    <source>
        <dbReference type="EMBL" id="CAK9316916.1"/>
    </source>
</evidence>
<dbReference type="Proteomes" id="UP001642487">
    <property type="component" value="Chromosome 3"/>
</dbReference>
<feature type="region of interest" description="Disordered" evidence="1">
    <location>
        <begin position="550"/>
        <end position="576"/>
    </location>
</feature>
<dbReference type="InterPro" id="IPR040283">
    <property type="entry name" value="DDB_G0292058-like"/>
</dbReference>
<dbReference type="PANTHER" id="PTHR31414:SF16">
    <property type="entry name" value="TRANSMEMBRANE PROTEIN"/>
    <property type="match status" value="1"/>
</dbReference>
<keyword evidence="2" id="KW-1133">Transmembrane helix</keyword>
<name>A0ABP0YBG8_9ROSI</name>
<gene>
    <name evidence="3" type="ORF">CITCOLO1_LOCUS8799</name>
</gene>
<evidence type="ECO:0000256" key="2">
    <source>
        <dbReference type="SAM" id="Phobius"/>
    </source>
</evidence>
<organism evidence="3 4">
    <name type="scientific">Citrullus colocynthis</name>
    <name type="common">colocynth</name>
    <dbReference type="NCBI Taxonomy" id="252529"/>
    <lineage>
        <taxon>Eukaryota</taxon>
        <taxon>Viridiplantae</taxon>
        <taxon>Streptophyta</taxon>
        <taxon>Embryophyta</taxon>
        <taxon>Tracheophyta</taxon>
        <taxon>Spermatophyta</taxon>
        <taxon>Magnoliopsida</taxon>
        <taxon>eudicotyledons</taxon>
        <taxon>Gunneridae</taxon>
        <taxon>Pentapetalae</taxon>
        <taxon>rosids</taxon>
        <taxon>fabids</taxon>
        <taxon>Cucurbitales</taxon>
        <taxon>Cucurbitaceae</taxon>
        <taxon>Benincaseae</taxon>
        <taxon>Citrullus</taxon>
    </lineage>
</organism>
<proteinExistence type="predicted"/>
<feature type="compositionally biased region" description="Low complexity" evidence="1">
    <location>
        <begin position="553"/>
        <end position="576"/>
    </location>
</feature>
<dbReference type="EMBL" id="OZ021737">
    <property type="protein sequence ID" value="CAK9316916.1"/>
    <property type="molecule type" value="Genomic_DNA"/>
</dbReference>
<feature type="transmembrane region" description="Helical" evidence="2">
    <location>
        <begin position="160"/>
        <end position="182"/>
    </location>
</feature>
<keyword evidence="2" id="KW-0472">Membrane</keyword>
<feature type="transmembrane region" description="Helical" evidence="2">
    <location>
        <begin position="20"/>
        <end position="38"/>
    </location>
</feature>